<dbReference type="EMBL" id="KQ234421">
    <property type="protein sequence ID" value="KMZ77315.1"/>
    <property type="molecule type" value="Genomic_DNA"/>
</dbReference>
<evidence type="ECO:0000313" key="3">
    <source>
        <dbReference type="Proteomes" id="UP000053562"/>
    </source>
</evidence>
<evidence type="ECO:0000313" key="2">
    <source>
        <dbReference type="EMBL" id="KMZ77315.1"/>
    </source>
</evidence>
<name>A0A0J9S3H9_PLAVI</name>
<reference evidence="2 3" key="1">
    <citation type="submission" date="2011-08" db="EMBL/GenBank/DDBJ databases">
        <title>The Genome Sequence of Plasmodium vivax India VII.</title>
        <authorList>
            <consortium name="The Broad Institute Genome Sequencing Platform"/>
            <consortium name="The Broad Institute Genome Sequencing Center for Infectious Disease"/>
            <person name="Neafsey D."/>
            <person name="Carlton J."/>
            <person name="Barnwell J."/>
            <person name="Collins W."/>
            <person name="Escalante A."/>
            <person name="Mullikin J."/>
            <person name="Saul A."/>
            <person name="Guigo R."/>
            <person name="Camara F."/>
            <person name="Young S.K."/>
            <person name="Zeng Q."/>
            <person name="Gargeya S."/>
            <person name="Fitzgerald M."/>
            <person name="Haas B."/>
            <person name="Abouelleil A."/>
            <person name="Alvarado L."/>
            <person name="Arachchi H.M."/>
            <person name="Berlin A."/>
            <person name="Brown A."/>
            <person name="Chapman S.B."/>
            <person name="Chen Z."/>
            <person name="Dunbar C."/>
            <person name="Freedman E."/>
            <person name="Gearin G."/>
            <person name="Gellesch M."/>
            <person name="Goldberg J."/>
            <person name="Griggs A."/>
            <person name="Gujja S."/>
            <person name="Heiman D."/>
            <person name="Howarth C."/>
            <person name="Larson L."/>
            <person name="Lui A."/>
            <person name="MacDonald P.J.P."/>
            <person name="Montmayeur A."/>
            <person name="Murphy C."/>
            <person name="Neiman D."/>
            <person name="Pearson M."/>
            <person name="Priest M."/>
            <person name="Roberts A."/>
            <person name="Saif S."/>
            <person name="Shea T."/>
            <person name="Shenoy N."/>
            <person name="Sisk P."/>
            <person name="Stolte C."/>
            <person name="Sykes S."/>
            <person name="Wortman J."/>
            <person name="Nusbaum C."/>
            <person name="Birren B."/>
        </authorList>
    </citation>
    <scope>NUCLEOTIDE SEQUENCE [LARGE SCALE GENOMIC DNA]</scope>
    <source>
        <strain evidence="2 3">India VII</strain>
    </source>
</reference>
<protein>
    <submittedName>
        <fullName evidence="2">Uncharacterized protein</fullName>
    </submittedName>
</protein>
<dbReference type="OrthoDB" id="10693411at2759"/>
<proteinExistence type="predicted"/>
<dbReference type="AlphaFoldDB" id="A0A0J9S3H9"/>
<organism evidence="2 3">
    <name type="scientific">Plasmodium vivax India VII</name>
    <dbReference type="NCBI Taxonomy" id="1077284"/>
    <lineage>
        <taxon>Eukaryota</taxon>
        <taxon>Sar</taxon>
        <taxon>Alveolata</taxon>
        <taxon>Apicomplexa</taxon>
        <taxon>Aconoidasida</taxon>
        <taxon>Haemosporida</taxon>
        <taxon>Plasmodiidae</taxon>
        <taxon>Plasmodium</taxon>
        <taxon>Plasmodium (Plasmodium)</taxon>
    </lineage>
</organism>
<feature type="transmembrane region" description="Helical" evidence="1">
    <location>
        <begin position="64"/>
        <end position="89"/>
    </location>
</feature>
<gene>
    <name evidence="2" type="ORF">PVIIG_05285</name>
</gene>
<accession>A0A0J9S3H9</accession>
<sequence length="119" mass="13720">IFFFLFPILGIIFYIVFNENRPFSNYCLSDFPSNHGETSAANAKEAHIKKEITMVEIDSTVWKIIQALHGLIFFTLAAIVIFWGVYTLIKIIKYEKLKVGKGKMGAKEYINFCKEVFNL</sequence>
<keyword evidence="1" id="KW-0812">Transmembrane</keyword>
<feature type="non-terminal residue" evidence="2">
    <location>
        <position position="1"/>
    </location>
</feature>
<dbReference type="Proteomes" id="UP000053562">
    <property type="component" value="Unassembled WGS sequence"/>
</dbReference>
<keyword evidence="1" id="KW-0472">Membrane</keyword>
<feature type="non-terminal residue" evidence="2">
    <location>
        <position position="119"/>
    </location>
</feature>
<keyword evidence="1" id="KW-1133">Transmembrane helix</keyword>
<evidence type="ECO:0000256" key="1">
    <source>
        <dbReference type="SAM" id="Phobius"/>
    </source>
</evidence>